<dbReference type="InterPro" id="IPR001810">
    <property type="entry name" value="F-box_dom"/>
</dbReference>
<organism evidence="2 3">
    <name type="scientific">Urochloa decumbens</name>
    <dbReference type="NCBI Taxonomy" id="240449"/>
    <lineage>
        <taxon>Eukaryota</taxon>
        <taxon>Viridiplantae</taxon>
        <taxon>Streptophyta</taxon>
        <taxon>Embryophyta</taxon>
        <taxon>Tracheophyta</taxon>
        <taxon>Spermatophyta</taxon>
        <taxon>Magnoliopsida</taxon>
        <taxon>Liliopsida</taxon>
        <taxon>Poales</taxon>
        <taxon>Poaceae</taxon>
        <taxon>PACMAD clade</taxon>
        <taxon>Panicoideae</taxon>
        <taxon>Panicodae</taxon>
        <taxon>Paniceae</taxon>
        <taxon>Melinidinae</taxon>
        <taxon>Urochloa</taxon>
    </lineage>
</organism>
<dbReference type="Gene3D" id="1.20.1280.50">
    <property type="match status" value="1"/>
</dbReference>
<dbReference type="AlphaFoldDB" id="A0ABC9HEN5"/>
<gene>
    <name evidence="2" type="ORF">URODEC1_LOCUS125999</name>
</gene>
<accession>A0ABC9HEN5</accession>
<dbReference type="SMART" id="SM00256">
    <property type="entry name" value="FBOX"/>
    <property type="match status" value="1"/>
</dbReference>
<reference evidence="2" key="1">
    <citation type="submission" date="2024-10" db="EMBL/GenBank/DDBJ databases">
        <authorList>
            <person name="Ryan C."/>
        </authorList>
    </citation>
    <scope>NUCLEOTIDE SEQUENCE [LARGE SCALE GENOMIC DNA]</scope>
</reference>
<comment type="caution">
    <text evidence="2">The sequence shown here is derived from an EMBL/GenBank/DDBJ whole genome shotgun (WGS) entry which is preliminary data.</text>
</comment>
<sequence length="421" mass="47697">MDYPDPKRSAATDLPLPDDPLVEILSRIPVKDLHRSKCISKGWRDFIADPVHGKKLPQSLQGFFHAWDFINPFGGSTPPVDPSFRFLKKLPGIGKIWLRGSCNGLLLFRHAPSHTISYIVCNPATEQWAALSSEHTPADEHNRTSRTYLVFDPAVSSHFQLVTFCEEEDPNLATVHTYSSKTGVWRHSQIDWAEEVKGADHWKGFDPHTSARVGAAAFCNGGLYLMLNRYQIAEVDVEGKIRRIMPFPSLVHWHSPSHHPCFIGQSQGRLYCITEELWAGNIPSEVAIGVYGRDLDRRVLSFWVLDYDTQKWVPKHSVSCMCLFGSKSSYEARRDYDVVGIHPDSDLVFIFLYMERQLISYGLDSKEVHALGTLDQDPLWFTPYVHCFLDFLSVAEHDKKLKGDGKPSAKYVSRVGDHSGQ</sequence>
<dbReference type="InterPro" id="IPR011043">
    <property type="entry name" value="Gal_Oxase/kelch_b-propeller"/>
</dbReference>
<dbReference type="Proteomes" id="UP001497457">
    <property type="component" value="Unassembled WGS sequence"/>
</dbReference>
<evidence type="ECO:0000313" key="3">
    <source>
        <dbReference type="Proteomes" id="UP001497457"/>
    </source>
</evidence>
<name>A0ABC9HEN5_9POAL</name>
<protein>
    <recommendedName>
        <fullName evidence="1">F-box domain-containing protein</fullName>
    </recommendedName>
</protein>
<dbReference type="EMBL" id="CAXIPR030007086">
    <property type="protein sequence ID" value="CAM0153279.1"/>
    <property type="molecule type" value="Genomic_DNA"/>
</dbReference>
<evidence type="ECO:0000259" key="1">
    <source>
        <dbReference type="SMART" id="SM00256"/>
    </source>
</evidence>
<dbReference type="InterPro" id="IPR056592">
    <property type="entry name" value="Beta-prop_At3g26010-like"/>
</dbReference>
<proteinExistence type="predicted"/>
<evidence type="ECO:0000313" key="2">
    <source>
        <dbReference type="EMBL" id="CAM0153279.1"/>
    </source>
</evidence>
<dbReference type="SUPFAM" id="SSF50965">
    <property type="entry name" value="Galactose oxidase, central domain"/>
    <property type="match status" value="1"/>
</dbReference>
<keyword evidence="3" id="KW-1185">Reference proteome</keyword>
<dbReference type="SUPFAM" id="SSF81383">
    <property type="entry name" value="F-box domain"/>
    <property type="match status" value="1"/>
</dbReference>
<feature type="domain" description="F-box" evidence="1">
    <location>
        <begin position="16"/>
        <end position="56"/>
    </location>
</feature>
<dbReference type="PANTHER" id="PTHR35546">
    <property type="entry name" value="F-BOX PROTEIN INTERACTION DOMAIN PROTEIN-RELATED"/>
    <property type="match status" value="1"/>
</dbReference>
<dbReference type="InterPro" id="IPR036047">
    <property type="entry name" value="F-box-like_dom_sf"/>
</dbReference>
<dbReference type="Pfam" id="PF00646">
    <property type="entry name" value="F-box"/>
    <property type="match status" value="1"/>
</dbReference>
<dbReference type="PANTHER" id="PTHR35546:SF46">
    <property type="entry name" value="F-BOX DOMAIN-CONTAINING PROTEIN"/>
    <property type="match status" value="1"/>
</dbReference>
<dbReference type="Pfam" id="PF24750">
    <property type="entry name" value="b-prop_At3g26010-like"/>
    <property type="match status" value="1"/>
</dbReference>
<dbReference type="InterPro" id="IPR055290">
    <property type="entry name" value="At3g26010-like"/>
</dbReference>